<evidence type="ECO:0000313" key="2">
    <source>
        <dbReference type="EMBL" id="ABQ99223.1"/>
    </source>
</evidence>
<sequence>MREFIEMVGASFIGCSLALTIFYLLVFHL</sequence>
<name>A5UEL8_HAEIG</name>
<dbReference type="EMBL" id="CP000672">
    <property type="protein sequence ID" value="ABQ99223.1"/>
    <property type="molecule type" value="Genomic_DNA"/>
</dbReference>
<proteinExistence type="predicted"/>
<keyword evidence="1" id="KW-0472">Membrane</keyword>
<gene>
    <name evidence="2" type="ordered locus">CGSHiGG_00620</name>
</gene>
<feature type="transmembrane region" description="Helical" evidence="1">
    <location>
        <begin position="7"/>
        <end position="26"/>
    </location>
</feature>
<accession>A5UEL8</accession>
<dbReference type="KEGG" id="hiq:CGSHiGG_00620"/>
<evidence type="ECO:0000313" key="3">
    <source>
        <dbReference type="Proteomes" id="UP000001990"/>
    </source>
</evidence>
<protein>
    <submittedName>
        <fullName evidence="2">Uncharacterized protein</fullName>
    </submittedName>
</protein>
<dbReference type="HOGENOM" id="CLU_3409415_0_0_6"/>
<reference evidence="2 3" key="1">
    <citation type="journal article" date="2007" name="Genome Biol.">
        <title>Characterization and modeling of the Haemophilus influenzae core and supragenomes based on the complete genomic sequences of Rd and 12 clinical nontypeable strains.</title>
        <authorList>
            <person name="Hogg J.S."/>
            <person name="Hu F.Z."/>
            <person name="Janto B."/>
            <person name="Boissy R."/>
            <person name="Hayes J."/>
            <person name="Keefe R."/>
            <person name="Post J.C."/>
            <person name="Ehrlich G.D."/>
        </authorList>
    </citation>
    <scope>NUCLEOTIDE SEQUENCE [LARGE SCALE GENOMIC DNA]</scope>
    <source>
        <strain evidence="2 3">PittGG</strain>
    </source>
</reference>
<organism evidence="2 3">
    <name type="scientific">Haemophilus influenzae (strain PittGG)</name>
    <dbReference type="NCBI Taxonomy" id="374931"/>
    <lineage>
        <taxon>Bacteria</taxon>
        <taxon>Pseudomonadati</taxon>
        <taxon>Pseudomonadota</taxon>
        <taxon>Gammaproteobacteria</taxon>
        <taxon>Pasteurellales</taxon>
        <taxon>Pasteurellaceae</taxon>
        <taxon>Haemophilus</taxon>
    </lineage>
</organism>
<dbReference type="AlphaFoldDB" id="A5UEL8"/>
<evidence type="ECO:0000256" key="1">
    <source>
        <dbReference type="SAM" id="Phobius"/>
    </source>
</evidence>
<keyword evidence="1" id="KW-1133">Transmembrane helix</keyword>
<keyword evidence="1" id="KW-0812">Transmembrane</keyword>
<dbReference type="Proteomes" id="UP000001990">
    <property type="component" value="Chromosome"/>
</dbReference>